<accession>A0A916S0Z2</accession>
<evidence type="ECO:0000256" key="4">
    <source>
        <dbReference type="PIRSR" id="PIRSR000451-1"/>
    </source>
</evidence>
<reference evidence="7" key="2">
    <citation type="submission" date="2020-09" db="EMBL/GenBank/DDBJ databases">
        <authorList>
            <person name="Sun Q."/>
            <person name="Zhou Y."/>
        </authorList>
    </citation>
    <scope>NUCLEOTIDE SEQUENCE</scope>
    <source>
        <strain evidence="7">CGMCC 1.15447</strain>
    </source>
</reference>
<evidence type="ECO:0000259" key="6">
    <source>
        <dbReference type="Pfam" id="PF02797"/>
    </source>
</evidence>
<dbReference type="EMBL" id="BMJB01000003">
    <property type="protein sequence ID" value="GGA78738.1"/>
    <property type="molecule type" value="Genomic_DNA"/>
</dbReference>
<protein>
    <submittedName>
        <fullName evidence="7">Stilbene synthase</fullName>
    </submittedName>
</protein>
<feature type="domain" description="Chalcone/stilbene synthase C-terminal" evidence="6">
    <location>
        <begin position="264"/>
        <end position="396"/>
    </location>
</feature>
<dbReference type="GO" id="GO:0016747">
    <property type="term" value="F:acyltransferase activity, transferring groups other than amino-acyl groups"/>
    <property type="evidence" value="ECO:0007669"/>
    <property type="project" value="InterPro"/>
</dbReference>
<evidence type="ECO:0000256" key="2">
    <source>
        <dbReference type="ARBA" id="ARBA00022679"/>
    </source>
</evidence>
<dbReference type="InterPro" id="IPR016039">
    <property type="entry name" value="Thiolase-like"/>
</dbReference>
<comment type="similarity">
    <text evidence="1">Belongs to the thiolase-like superfamily. Chalcone/stilbene synthases family.</text>
</comment>
<evidence type="ECO:0000256" key="3">
    <source>
        <dbReference type="ARBA" id="ARBA00023315"/>
    </source>
</evidence>
<dbReference type="SUPFAM" id="SSF53901">
    <property type="entry name" value="Thiolase-like"/>
    <property type="match status" value="1"/>
</dbReference>
<feature type="active site" description="Acyl-thioester intermediate" evidence="4">
    <location>
        <position position="180"/>
    </location>
</feature>
<keyword evidence="2" id="KW-0808">Transferase</keyword>
<dbReference type="Pfam" id="PF00195">
    <property type="entry name" value="Chal_sti_synt_N"/>
    <property type="match status" value="1"/>
</dbReference>
<dbReference type="InterPro" id="IPR012328">
    <property type="entry name" value="Chalcone/stilbene_synt_C"/>
</dbReference>
<keyword evidence="8" id="KW-1185">Reference proteome</keyword>
<dbReference type="InterPro" id="IPR011141">
    <property type="entry name" value="Polyketide_synthase_type-III"/>
</dbReference>
<dbReference type="Proteomes" id="UP000648801">
    <property type="component" value="Unassembled WGS sequence"/>
</dbReference>
<name>A0A916S0Z2_9BACT</name>
<evidence type="ECO:0000313" key="8">
    <source>
        <dbReference type="Proteomes" id="UP000648801"/>
    </source>
</evidence>
<comment type="caution">
    <text evidence="7">The sequence shown here is derived from an EMBL/GenBank/DDBJ whole genome shotgun (WGS) entry which is preliminary data.</text>
</comment>
<dbReference type="PANTHER" id="PTHR11877">
    <property type="entry name" value="HYDROXYMETHYLGLUTARYL-COA SYNTHASE"/>
    <property type="match status" value="1"/>
</dbReference>
<sequence>MRIRSVKIQLCFVHRTPFRETQSAHTDRITQFNVIWQRVSIRMRIASVGTAYPPNRYPQAIITEALRTRWQDRLPEPRLINRLHANCGVEYRYTVFPLQTYADLSGFGPTNDAWITAALDLGQKSITSALDRVGLTPADISAIFFASVTGISSPTIDARLINRMPFPVNIKRTPIFGLGCVAGAAGISRAADYVRAFPKQYALLLSVELCSLTWQDNDQSIANLVSCGLFGDGSAAVVIAGAETPLVQSPNGHKPGPRILDTRSTFYHNTEHIMGWDIGNLGFKIVLSPDVPKVVHEHLKGNVDSFLADNGLRAEDISSYIFHSGGPKVLEAMETTLNLPPDALAPSWKSLREVGNLSAASVLAVLEDVLSNSPGKPGSYSILAAMGPAFCSELVLLQW</sequence>
<reference evidence="7" key="1">
    <citation type="journal article" date="2014" name="Int. J. Syst. Evol. Microbiol.">
        <title>Complete genome sequence of Corynebacterium casei LMG S-19264T (=DSM 44701T), isolated from a smear-ripened cheese.</title>
        <authorList>
            <consortium name="US DOE Joint Genome Institute (JGI-PGF)"/>
            <person name="Walter F."/>
            <person name="Albersmeier A."/>
            <person name="Kalinowski J."/>
            <person name="Ruckert C."/>
        </authorList>
    </citation>
    <scope>NUCLEOTIDE SEQUENCE</scope>
    <source>
        <strain evidence="7">CGMCC 1.15447</strain>
    </source>
</reference>
<evidence type="ECO:0000256" key="1">
    <source>
        <dbReference type="ARBA" id="ARBA00005531"/>
    </source>
</evidence>
<keyword evidence="3" id="KW-0012">Acyltransferase</keyword>
<gene>
    <name evidence="7" type="ORF">GCM10011507_32470</name>
</gene>
<dbReference type="PANTHER" id="PTHR11877:SF99">
    <property type="entry name" value="1,3,6,8-TETRAHYDROXYNAPHTHALENE SYNTHASE"/>
    <property type="match status" value="1"/>
</dbReference>
<dbReference type="Pfam" id="PF02797">
    <property type="entry name" value="Chal_sti_synt_C"/>
    <property type="match status" value="1"/>
</dbReference>
<dbReference type="AlphaFoldDB" id="A0A916S0Z2"/>
<proteinExistence type="inferred from homology"/>
<organism evidence="7 8">
    <name type="scientific">Edaphobacter acidisoli</name>
    <dbReference type="NCBI Taxonomy" id="2040573"/>
    <lineage>
        <taxon>Bacteria</taxon>
        <taxon>Pseudomonadati</taxon>
        <taxon>Acidobacteriota</taxon>
        <taxon>Terriglobia</taxon>
        <taxon>Terriglobales</taxon>
        <taxon>Acidobacteriaceae</taxon>
        <taxon>Edaphobacter</taxon>
    </lineage>
</organism>
<evidence type="ECO:0000313" key="7">
    <source>
        <dbReference type="EMBL" id="GGA78738.1"/>
    </source>
</evidence>
<feature type="domain" description="Chalcone/stilbene synthase N-terminal" evidence="5">
    <location>
        <begin position="45"/>
        <end position="240"/>
    </location>
</feature>
<dbReference type="InterPro" id="IPR001099">
    <property type="entry name" value="Chalcone/stilbene_synt_N"/>
</dbReference>
<evidence type="ECO:0000259" key="5">
    <source>
        <dbReference type="Pfam" id="PF00195"/>
    </source>
</evidence>
<dbReference type="Gene3D" id="3.40.47.10">
    <property type="match status" value="2"/>
</dbReference>
<dbReference type="GO" id="GO:0030639">
    <property type="term" value="P:polyketide biosynthetic process"/>
    <property type="evidence" value="ECO:0007669"/>
    <property type="project" value="TreeGrafter"/>
</dbReference>
<dbReference type="CDD" id="cd00831">
    <property type="entry name" value="CHS_like"/>
    <property type="match status" value="1"/>
</dbReference>
<dbReference type="PIRSF" id="PIRSF000451">
    <property type="entry name" value="PKS_III"/>
    <property type="match status" value="1"/>
</dbReference>